<evidence type="ECO:0000313" key="3">
    <source>
        <dbReference type="Proteomes" id="UP000620139"/>
    </source>
</evidence>
<name>A0A931NCC3_9BURK</name>
<dbReference type="EMBL" id="JAEDAL010000001">
    <property type="protein sequence ID" value="MBH9551419.1"/>
    <property type="molecule type" value="Genomic_DNA"/>
</dbReference>
<feature type="domain" description="Tail specific protease" evidence="1">
    <location>
        <begin position="143"/>
        <end position="331"/>
    </location>
</feature>
<dbReference type="SUPFAM" id="SSF52096">
    <property type="entry name" value="ClpP/crotonase"/>
    <property type="match status" value="1"/>
</dbReference>
<proteinExistence type="predicted"/>
<sequence length="350" mass="39141">MNLPDRVALLKAHLQAGKGLFPFAVQVDLSGDLRIRTLPGGGVADLQGRRILRINGREAQAVVQEMLAHFSGDTLSFRTELLSRRWPMAYWLLQGAPEEFELTVEGFSKLLRVSASRELPVELRNPSFEQTFHLQLRPEKSAAVLTLNEFWWEDKPRFHAFIEDVYARLKVAKIRRLIIDVRANPGGDDDMWKGPLLRLVAKQPFRNASAYVKKVLPGRASGTEKVGDVVHGQADSWVQPDLESPVRFEGQVYVLVGRFTYSSAVLFANVVQDFGIGQLVGAGGSQRTRQSGGIQKAVPLPHTGLDLFVPRFVLTRPSGQREPELVSPDIVLPDNPFDTTELVEELLNRF</sequence>
<dbReference type="Proteomes" id="UP000620139">
    <property type="component" value="Unassembled WGS sequence"/>
</dbReference>
<comment type="caution">
    <text evidence="2">The sequence shown here is derived from an EMBL/GenBank/DDBJ whole genome shotgun (WGS) entry which is preliminary data.</text>
</comment>
<keyword evidence="3" id="KW-1185">Reference proteome</keyword>
<dbReference type="Gene3D" id="3.90.226.10">
    <property type="entry name" value="2-enoyl-CoA Hydratase, Chain A, domain 1"/>
    <property type="match status" value="1"/>
</dbReference>
<evidence type="ECO:0000313" key="2">
    <source>
        <dbReference type="EMBL" id="MBH9551419.1"/>
    </source>
</evidence>
<dbReference type="GO" id="GO:0008236">
    <property type="term" value="F:serine-type peptidase activity"/>
    <property type="evidence" value="ECO:0007669"/>
    <property type="project" value="InterPro"/>
</dbReference>
<reference evidence="2" key="1">
    <citation type="submission" date="2020-12" db="EMBL/GenBank/DDBJ databases">
        <title>The genome sequence of Inhella sp. 4Y17.</title>
        <authorList>
            <person name="Liu Y."/>
        </authorList>
    </citation>
    <scope>NUCLEOTIDE SEQUENCE</scope>
    <source>
        <strain evidence="2">4Y10</strain>
    </source>
</reference>
<protein>
    <submittedName>
        <fullName evidence="2">S41 family peptidase</fullName>
    </submittedName>
</protein>
<dbReference type="Pfam" id="PF03572">
    <property type="entry name" value="Peptidase_S41"/>
    <property type="match status" value="1"/>
</dbReference>
<dbReference type="RefSeq" id="WP_198099034.1">
    <property type="nucleotide sequence ID" value="NZ_JAEDAL010000001.1"/>
</dbReference>
<dbReference type="InterPro" id="IPR029045">
    <property type="entry name" value="ClpP/crotonase-like_dom_sf"/>
</dbReference>
<evidence type="ECO:0000259" key="1">
    <source>
        <dbReference type="Pfam" id="PF03572"/>
    </source>
</evidence>
<accession>A0A931NCC3</accession>
<dbReference type="InterPro" id="IPR005151">
    <property type="entry name" value="Tail-specific_protease"/>
</dbReference>
<dbReference type="GO" id="GO:0006508">
    <property type="term" value="P:proteolysis"/>
    <property type="evidence" value="ECO:0007669"/>
    <property type="project" value="InterPro"/>
</dbReference>
<organism evidence="2 3">
    <name type="scientific">Inhella gelatinilytica</name>
    <dbReference type="NCBI Taxonomy" id="2795030"/>
    <lineage>
        <taxon>Bacteria</taxon>
        <taxon>Pseudomonadati</taxon>
        <taxon>Pseudomonadota</taxon>
        <taxon>Betaproteobacteria</taxon>
        <taxon>Burkholderiales</taxon>
        <taxon>Sphaerotilaceae</taxon>
        <taxon>Inhella</taxon>
    </lineage>
</organism>
<gene>
    <name evidence="2" type="ORF">I7X43_01045</name>
</gene>
<dbReference type="AlphaFoldDB" id="A0A931NCC3"/>